<dbReference type="EMBL" id="CAICTM010002955">
    <property type="protein sequence ID" value="CAB9530612.1"/>
    <property type="molecule type" value="Genomic_DNA"/>
</dbReference>
<accession>A0A9N8F0X1</accession>
<evidence type="ECO:0000313" key="2">
    <source>
        <dbReference type="Proteomes" id="UP001153069"/>
    </source>
</evidence>
<evidence type="ECO:0000313" key="1">
    <source>
        <dbReference type="EMBL" id="CAB9530612.1"/>
    </source>
</evidence>
<name>A0A9N8F0X1_9STRA</name>
<dbReference type="Proteomes" id="UP001153069">
    <property type="component" value="Unassembled WGS sequence"/>
</dbReference>
<protein>
    <submittedName>
        <fullName evidence="1">Uncharacterized protein</fullName>
    </submittedName>
</protein>
<proteinExistence type="predicted"/>
<comment type="caution">
    <text evidence="1">The sequence shown here is derived from an EMBL/GenBank/DDBJ whole genome shotgun (WGS) entry which is preliminary data.</text>
</comment>
<gene>
    <name evidence="1" type="ORF">SEMRO_2957_G340981.1</name>
</gene>
<organism evidence="1 2">
    <name type="scientific">Seminavis robusta</name>
    <dbReference type="NCBI Taxonomy" id="568900"/>
    <lineage>
        <taxon>Eukaryota</taxon>
        <taxon>Sar</taxon>
        <taxon>Stramenopiles</taxon>
        <taxon>Ochrophyta</taxon>
        <taxon>Bacillariophyta</taxon>
        <taxon>Bacillariophyceae</taxon>
        <taxon>Bacillariophycidae</taxon>
        <taxon>Naviculales</taxon>
        <taxon>Naviculaceae</taxon>
        <taxon>Seminavis</taxon>
    </lineage>
</organism>
<reference evidence="1" key="1">
    <citation type="submission" date="2020-06" db="EMBL/GenBank/DDBJ databases">
        <authorList>
            <consortium name="Plant Systems Biology data submission"/>
        </authorList>
    </citation>
    <scope>NUCLEOTIDE SEQUENCE</scope>
    <source>
        <strain evidence="1">D6</strain>
    </source>
</reference>
<dbReference type="AlphaFoldDB" id="A0A9N8F0X1"/>
<sequence length="116" mass="12829">MSWVLYSRDTFFASTTVKAGADSVSSMAGDFNPSPFTQYFASGFTVTPSRKPPPMGRTLGRATILIKQASVAKSRQASSLLEVVLQTPQYKLVVYPNLVDRGYLYLFSSYIHGEFN</sequence>
<keyword evidence="2" id="KW-1185">Reference proteome</keyword>